<feature type="domain" description="RNase H type-1" evidence="8">
    <location>
        <begin position="215"/>
        <end position="362"/>
    </location>
</feature>
<dbReference type="Gene3D" id="3.30.420.10">
    <property type="entry name" value="Ribonuclease H-like superfamily/Ribonuclease H"/>
    <property type="match status" value="1"/>
</dbReference>
<comment type="caution">
    <text evidence="9">The sequence shown here is derived from an EMBL/GenBank/DDBJ whole genome shotgun (WGS) entry which is preliminary data.</text>
</comment>
<dbReference type="PANTHER" id="PTHR10642:SF26">
    <property type="entry name" value="RIBONUCLEASE H1"/>
    <property type="match status" value="1"/>
</dbReference>
<dbReference type="EC" id="3.1.26.4" evidence="3"/>
<reference evidence="9" key="1">
    <citation type="submission" date="2023-06" db="EMBL/GenBank/DDBJ databases">
        <title>Genomic analysis of the entomopathogenic nematode Steinernema hermaphroditum.</title>
        <authorList>
            <person name="Schwarz E.M."/>
            <person name="Heppert J.K."/>
            <person name="Baniya A."/>
            <person name="Schwartz H.T."/>
            <person name="Tan C.-H."/>
            <person name="Antoshechkin I."/>
            <person name="Sternberg P.W."/>
            <person name="Goodrich-Blair H."/>
            <person name="Dillman A.R."/>
        </authorList>
    </citation>
    <scope>NUCLEOTIDE SEQUENCE</scope>
    <source>
        <strain evidence="9">PS9179</strain>
        <tissue evidence="9">Whole animal</tissue>
    </source>
</reference>
<dbReference type="Pfam" id="PF00075">
    <property type="entry name" value="RNase_H"/>
    <property type="match status" value="1"/>
</dbReference>
<comment type="catalytic activity">
    <reaction evidence="1">
        <text>Endonucleolytic cleavage to 5'-phosphomonoester.</text>
        <dbReference type="EC" id="3.1.26.4"/>
    </reaction>
</comment>
<dbReference type="GO" id="GO:0043137">
    <property type="term" value="P:DNA replication, removal of RNA primer"/>
    <property type="evidence" value="ECO:0007669"/>
    <property type="project" value="TreeGrafter"/>
</dbReference>
<proteinExistence type="inferred from homology"/>
<dbReference type="CDD" id="cd09280">
    <property type="entry name" value="RNase_HI_eukaryote_like"/>
    <property type="match status" value="1"/>
</dbReference>
<evidence type="ECO:0000256" key="6">
    <source>
        <dbReference type="ARBA" id="ARBA00022759"/>
    </source>
</evidence>
<dbReference type="GO" id="GO:0004523">
    <property type="term" value="F:RNA-DNA hybrid ribonuclease activity"/>
    <property type="evidence" value="ECO:0007669"/>
    <property type="project" value="UniProtKB-EC"/>
</dbReference>
<evidence type="ECO:0000256" key="4">
    <source>
        <dbReference type="ARBA" id="ARBA00022722"/>
    </source>
</evidence>
<organism evidence="9 10">
    <name type="scientific">Steinernema hermaphroditum</name>
    <dbReference type="NCBI Taxonomy" id="289476"/>
    <lineage>
        <taxon>Eukaryota</taxon>
        <taxon>Metazoa</taxon>
        <taxon>Ecdysozoa</taxon>
        <taxon>Nematoda</taxon>
        <taxon>Chromadorea</taxon>
        <taxon>Rhabditida</taxon>
        <taxon>Tylenchina</taxon>
        <taxon>Panagrolaimomorpha</taxon>
        <taxon>Strongyloidoidea</taxon>
        <taxon>Steinernematidae</taxon>
        <taxon>Steinernema</taxon>
    </lineage>
</organism>
<dbReference type="PANTHER" id="PTHR10642">
    <property type="entry name" value="RIBONUCLEASE H1"/>
    <property type="match status" value="1"/>
</dbReference>
<evidence type="ECO:0000256" key="3">
    <source>
        <dbReference type="ARBA" id="ARBA00012180"/>
    </source>
</evidence>
<dbReference type="PROSITE" id="PS50879">
    <property type="entry name" value="RNASE_H_1"/>
    <property type="match status" value="1"/>
</dbReference>
<keyword evidence="10" id="KW-1185">Reference proteome</keyword>
<keyword evidence="6" id="KW-0255">Endonuclease</keyword>
<gene>
    <name evidence="9" type="ORF">QR680_000991</name>
</gene>
<evidence type="ECO:0000256" key="5">
    <source>
        <dbReference type="ARBA" id="ARBA00022723"/>
    </source>
</evidence>
<dbReference type="AlphaFoldDB" id="A0AA39GY61"/>
<dbReference type="InterPro" id="IPR036397">
    <property type="entry name" value="RNaseH_sf"/>
</dbReference>
<sequence length="364" mass="41102">MTLPSAIPSCEELVSKGATILQDYADSLDPKVADYIRLCQRFASAHAECTVSSGILSYLPVEIVDDIFNTNFDAKWSDLSQLEGPFGQIAQEKQKVVYVTARGMFRADPETCGEKPFSTKGKKPELLRETYQLHGVRIREIYVSFEKQTDWQAIKTAMKGHYKSLVLDFSDFPIKHDRVNAPIVDELWRMTPSEMYMTSVYVCAVTFAYPDPPPPNGVPTAYTDGSSFFNGRHYSRAGYGVFWGDNHPNNVSERLRNGPATSNRAELAAVATAISQGIKSGLKAMVIYTDSRYAINCCDVWINEWKAYNWTTLQGQPVANRDIIIEIDRMRREIHVEFKHIFAHRGYHGNMMADKLAKQGANRD</sequence>
<accession>A0AA39GY61</accession>
<dbReference type="SUPFAM" id="SSF53098">
    <property type="entry name" value="Ribonuclease H-like"/>
    <property type="match status" value="1"/>
</dbReference>
<protein>
    <recommendedName>
        <fullName evidence="3">ribonuclease H</fullName>
        <ecNumber evidence="3">3.1.26.4</ecNumber>
    </recommendedName>
</protein>
<evidence type="ECO:0000313" key="10">
    <source>
        <dbReference type="Proteomes" id="UP001175271"/>
    </source>
</evidence>
<evidence type="ECO:0000256" key="2">
    <source>
        <dbReference type="ARBA" id="ARBA00005300"/>
    </source>
</evidence>
<dbReference type="InterPro" id="IPR050092">
    <property type="entry name" value="RNase_H"/>
</dbReference>
<evidence type="ECO:0000256" key="7">
    <source>
        <dbReference type="ARBA" id="ARBA00022801"/>
    </source>
</evidence>
<keyword evidence="4" id="KW-0540">Nuclease</keyword>
<comment type="similarity">
    <text evidence="2">Belongs to the RNase H family.</text>
</comment>
<dbReference type="GO" id="GO:0046872">
    <property type="term" value="F:metal ion binding"/>
    <property type="evidence" value="ECO:0007669"/>
    <property type="project" value="UniProtKB-KW"/>
</dbReference>
<dbReference type="Proteomes" id="UP001175271">
    <property type="component" value="Unassembled WGS sequence"/>
</dbReference>
<evidence type="ECO:0000256" key="1">
    <source>
        <dbReference type="ARBA" id="ARBA00000077"/>
    </source>
</evidence>
<dbReference type="InterPro" id="IPR012337">
    <property type="entry name" value="RNaseH-like_sf"/>
</dbReference>
<keyword evidence="7" id="KW-0378">Hydrolase</keyword>
<evidence type="ECO:0000259" key="8">
    <source>
        <dbReference type="PROSITE" id="PS50879"/>
    </source>
</evidence>
<dbReference type="GO" id="GO:0003676">
    <property type="term" value="F:nucleic acid binding"/>
    <property type="evidence" value="ECO:0007669"/>
    <property type="project" value="InterPro"/>
</dbReference>
<evidence type="ECO:0000313" key="9">
    <source>
        <dbReference type="EMBL" id="KAK0394888.1"/>
    </source>
</evidence>
<dbReference type="InterPro" id="IPR002156">
    <property type="entry name" value="RNaseH_domain"/>
</dbReference>
<dbReference type="EMBL" id="JAUCMV010000005">
    <property type="protein sequence ID" value="KAK0394888.1"/>
    <property type="molecule type" value="Genomic_DNA"/>
</dbReference>
<name>A0AA39GY61_9BILA</name>
<keyword evidence="5" id="KW-0479">Metal-binding</keyword>